<dbReference type="EMBL" id="JXTC01000053">
    <property type="protein sequence ID" value="PON94282.1"/>
    <property type="molecule type" value="Genomic_DNA"/>
</dbReference>
<sequence length="232" mass="25389">MNIKELEYLFKVAEDAQDEKYAEIVAKQSATDEKLTEFTAKFDKLSEAVLRKVMAQASRQIDATVHFGSSLSQLTCSSRHVQDVRTSQIGLLPTLASTITTLIHASIVLDPKCFTSAPVVAPNIPPVDQAYHFSANGTTSASTFVKSHWTKGHENAPSISRPPSSQIECHRCHAKGHTASLCPQCTLSLNQIDDYISDDDPNIIIIKPLEVANAEDLGLNNDCEDEICTSFL</sequence>
<dbReference type="OrthoDB" id="1719899at2759"/>
<comment type="caution">
    <text evidence="1">The sequence shown here is derived from an EMBL/GenBank/DDBJ whole genome shotgun (WGS) entry which is preliminary data.</text>
</comment>
<keyword evidence="2" id="KW-1185">Reference proteome</keyword>
<proteinExistence type="predicted"/>
<organism evidence="1 2">
    <name type="scientific">Trema orientale</name>
    <name type="common">Charcoal tree</name>
    <name type="synonym">Celtis orientalis</name>
    <dbReference type="NCBI Taxonomy" id="63057"/>
    <lineage>
        <taxon>Eukaryota</taxon>
        <taxon>Viridiplantae</taxon>
        <taxon>Streptophyta</taxon>
        <taxon>Embryophyta</taxon>
        <taxon>Tracheophyta</taxon>
        <taxon>Spermatophyta</taxon>
        <taxon>Magnoliopsida</taxon>
        <taxon>eudicotyledons</taxon>
        <taxon>Gunneridae</taxon>
        <taxon>Pentapetalae</taxon>
        <taxon>rosids</taxon>
        <taxon>fabids</taxon>
        <taxon>Rosales</taxon>
        <taxon>Cannabaceae</taxon>
        <taxon>Trema</taxon>
    </lineage>
</organism>
<reference evidence="2" key="1">
    <citation type="submission" date="2016-06" db="EMBL/GenBank/DDBJ databases">
        <title>Parallel loss of symbiosis genes in relatives of nitrogen-fixing non-legume Parasponia.</title>
        <authorList>
            <person name="Van Velzen R."/>
            <person name="Holmer R."/>
            <person name="Bu F."/>
            <person name="Rutten L."/>
            <person name="Van Zeijl A."/>
            <person name="Liu W."/>
            <person name="Santuari L."/>
            <person name="Cao Q."/>
            <person name="Sharma T."/>
            <person name="Shen D."/>
            <person name="Roswanjaya Y."/>
            <person name="Wardhani T."/>
            <person name="Kalhor M.S."/>
            <person name="Jansen J."/>
            <person name="Van den Hoogen J."/>
            <person name="Gungor B."/>
            <person name="Hartog M."/>
            <person name="Hontelez J."/>
            <person name="Verver J."/>
            <person name="Yang W.-C."/>
            <person name="Schijlen E."/>
            <person name="Repin R."/>
            <person name="Schilthuizen M."/>
            <person name="Schranz E."/>
            <person name="Heidstra R."/>
            <person name="Miyata K."/>
            <person name="Fedorova E."/>
            <person name="Kohlen W."/>
            <person name="Bisseling T."/>
            <person name="Smit S."/>
            <person name="Geurts R."/>
        </authorList>
    </citation>
    <scope>NUCLEOTIDE SEQUENCE [LARGE SCALE GENOMIC DNA]</scope>
    <source>
        <strain evidence="2">cv. RG33-2</strain>
    </source>
</reference>
<dbReference type="Proteomes" id="UP000237000">
    <property type="component" value="Unassembled WGS sequence"/>
</dbReference>
<dbReference type="InParanoid" id="A0A2P5F907"/>
<evidence type="ECO:0000313" key="2">
    <source>
        <dbReference type="Proteomes" id="UP000237000"/>
    </source>
</evidence>
<accession>A0A2P5F907</accession>
<evidence type="ECO:0000313" key="1">
    <source>
        <dbReference type="EMBL" id="PON94282.1"/>
    </source>
</evidence>
<protein>
    <submittedName>
        <fullName evidence="1">Zinc finger, CCHC-type</fullName>
    </submittedName>
</protein>
<dbReference type="AlphaFoldDB" id="A0A2P5F907"/>
<name>A0A2P5F907_TREOI</name>
<gene>
    <name evidence="1" type="ORF">TorRG33x02_100200</name>
</gene>